<dbReference type="PANTHER" id="PTHR10953:SF102">
    <property type="entry name" value="ADENYLYLTRANSFERASE AND SULFURTRANSFERASE MOCS3"/>
    <property type="match status" value="1"/>
</dbReference>
<dbReference type="GO" id="GO:0016779">
    <property type="term" value="F:nucleotidyltransferase activity"/>
    <property type="evidence" value="ECO:0007669"/>
    <property type="project" value="TreeGrafter"/>
</dbReference>
<dbReference type="Gene3D" id="3.40.50.720">
    <property type="entry name" value="NAD(P)-binding Rossmann-like Domain"/>
    <property type="match status" value="1"/>
</dbReference>
<organism evidence="2 3">
    <name type="scientific">Granulicella mallensis (strain ATCC BAA-1857 / DSM 23137 / MP5ACTX8)</name>
    <dbReference type="NCBI Taxonomy" id="682795"/>
    <lineage>
        <taxon>Bacteria</taxon>
        <taxon>Pseudomonadati</taxon>
        <taxon>Acidobacteriota</taxon>
        <taxon>Terriglobia</taxon>
        <taxon>Terriglobales</taxon>
        <taxon>Acidobacteriaceae</taxon>
        <taxon>Granulicella</taxon>
    </lineage>
</organism>
<dbReference type="SUPFAM" id="SSF69572">
    <property type="entry name" value="Activating enzymes of the ubiquitin-like proteins"/>
    <property type="match status" value="1"/>
</dbReference>
<dbReference type="eggNOG" id="COG0476">
    <property type="taxonomic scope" value="Bacteria"/>
</dbReference>
<dbReference type="PANTHER" id="PTHR10953">
    <property type="entry name" value="UBIQUITIN-ACTIVATING ENZYME E1"/>
    <property type="match status" value="1"/>
</dbReference>
<name>G8NS68_GRAMM</name>
<dbReference type="GO" id="GO:0008641">
    <property type="term" value="F:ubiquitin-like modifier activating enzyme activity"/>
    <property type="evidence" value="ECO:0007669"/>
    <property type="project" value="InterPro"/>
</dbReference>
<dbReference type="GO" id="GO:0005737">
    <property type="term" value="C:cytoplasm"/>
    <property type="evidence" value="ECO:0007669"/>
    <property type="project" value="TreeGrafter"/>
</dbReference>
<dbReference type="InterPro" id="IPR000594">
    <property type="entry name" value="ThiF_NAD_FAD-bd"/>
</dbReference>
<reference evidence="2 3" key="1">
    <citation type="submission" date="2011-11" db="EMBL/GenBank/DDBJ databases">
        <title>Complete sequence of Granulicella mallensis MP5ACTX8.</title>
        <authorList>
            <consortium name="US DOE Joint Genome Institute"/>
            <person name="Lucas S."/>
            <person name="Copeland A."/>
            <person name="Lapidus A."/>
            <person name="Cheng J.-F."/>
            <person name="Goodwin L."/>
            <person name="Pitluck S."/>
            <person name="Peters L."/>
            <person name="Lu M."/>
            <person name="Detter J.C."/>
            <person name="Han C."/>
            <person name="Tapia R."/>
            <person name="Land M."/>
            <person name="Hauser L."/>
            <person name="Kyrpides N."/>
            <person name="Ivanova N."/>
            <person name="Mikhailova N."/>
            <person name="Pagani I."/>
            <person name="Rawat S."/>
            <person name="Mannisto M."/>
            <person name="Haggblom M."/>
            <person name="Woyke T."/>
        </authorList>
    </citation>
    <scope>NUCLEOTIDE SEQUENCE [LARGE SCALE GENOMIC DNA]</scope>
    <source>
        <strain evidence="3">ATCC BAA-1857 / DSM 23137 / MP5ACTX8</strain>
    </source>
</reference>
<dbReference type="KEGG" id="gma:AciX8_1945"/>
<dbReference type="InterPro" id="IPR035985">
    <property type="entry name" value="Ubiquitin-activating_enz"/>
</dbReference>
<dbReference type="CDD" id="cd01483">
    <property type="entry name" value="E1_enzyme_family"/>
    <property type="match status" value="1"/>
</dbReference>
<sequence precursor="true">MFRSAIIAGLGALGSELAQNLGRLHLQQVTLVDQDVLEPKNIARSPLWRDAEPGEPKVVAAARALSLIFPATRWISVTSEIADLSPRAFIEADLLLSAVDTDLARVEMAAIGARYALDICDAGLGGTSLQVGRVSWFPHHGDLRSACFSCLLSTRRRASLLSSWESENYSCSQSEITYDLAWSSTMATAKYISRLQALVAARAMARRSAWPAQTLQIDLGSEQRVRHLHHLRSEQCPFHDDEILRGELFPRCEQAICLNCGASERTTVRIGWLRRWGRCERCGSKQLPGDGRRQVYGPEKFVREGHEQIA</sequence>
<gene>
    <name evidence="2" type="ordered locus">AciX8_1945</name>
</gene>
<keyword evidence="3" id="KW-1185">Reference proteome</keyword>
<dbReference type="RefSeq" id="WP_014265155.1">
    <property type="nucleotide sequence ID" value="NC_016631.1"/>
</dbReference>
<evidence type="ECO:0000313" key="3">
    <source>
        <dbReference type="Proteomes" id="UP000007113"/>
    </source>
</evidence>
<dbReference type="HOGENOM" id="CLU_896480_0_0_0"/>
<dbReference type="GO" id="GO:0004792">
    <property type="term" value="F:thiosulfate-cyanide sulfurtransferase activity"/>
    <property type="evidence" value="ECO:0007669"/>
    <property type="project" value="TreeGrafter"/>
</dbReference>
<accession>G8NS68</accession>
<evidence type="ECO:0000313" key="2">
    <source>
        <dbReference type="EMBL" id="AEU36276.1"/>
    </source>
</evidence>
<dbReference type="EMBL" id="CP003130">
    <property type="protein sequence ID" value="AEU36276.1"/>
    <property type="molecule type" value="Genomic_DNA"/>
</dbReference>
<dbReference type="Proteomes" id="UP000007113">
    <property type="component" value="Chromosome"/>
</dbReference>
<dbReference type="AlphaFoldDB" id="G8NS68"/>
<feature type="domain" description="THIF-type NAD/FAD binding fold" evidence="1">
    <location>
        <begin position="5"/>
        <end position="237"/>
    </location>
</feature>
<proteinExistence type="predicted"/>
<evidence type="ECO:0000259" key="1">
    <source>
        <dbReference type="Pfam" id="PF00899"/>
    </source>
</evidence>
<dbReference type="InterPro" id="IPR045886">
    <property type="entry name" value="ThiF/MoeB/HesA"/>
</dbReference>
<protein>
    <submittedName>
        <fullName evidence="2">UBA/THIF-type NAD/FAD binding protein</fullName>
    </submittedName>
</protein>
<dbReference type="Pfam" id="PF00899">
    <property type="entry name" value="ThiF"/>
    <property type="match status" value="1"/>
</dbReference>
<dbReference type="STRING" id="682795.AciX8_1945"/>